<evidence type="ECO:0000313" key="1">
    <source>
        <dbReference type="EMBL" id="SLM31615.1"/>
    </source>
</evidence>
<dbReference type="EMBL" id="FWEV01000282">
    <property type="protein sequence ID" value="SLM31615.1"/>
    <property type="molecule type" value="Genomic_DNA"/>
</dbReference>
<dbReference type="Proteomes" id="UP000191931">
    <property type="component" value="Unassembled WGS sequence"/>
</dbReference>
<accession>A0A1W1HGT2</accession>
<dbReference type="STRING" id="1246637.MTBBW1_400022"/>
<dbReference type="AlphaFoldDB" id="A0A1W1HGT2"/>
<evidence type="ECO:0000313" key="2">
    <source>
        <dbReference type="Proteomes" id="UP000191931"/>
    </source>
</evidence>
<keyword evidence="2" id="KW-1185">Reference proteome</keyword>
<organism evidence="1 2">
    <name type="scientific">Desulfamplus magnetovallimortis</name>
    <dbReference type="NCBI Taxonomy" id="1246637"/>
    <lineage>
        <taxon>Bacteria</taxon>
        <taxon>Pseudomonadati</taxon>
        <taxon>Thermodesulfobacteriota</taxon>
        <taxon>Desulfobacteria</taxon>
        <taxon>Desulfobacterales</taxon>
        <taxon>Desulfobacteraceae</taxon>
        <taxon>Desulfamplus</taxon>
    </lineage>
</organism>
<reference evidence="1 2" key="1">
    <citation type="submission" date="2017-03" db="EMBL/GenBank/DDBJ databases">
        <authorList>
            <person name="Afonso C.L."/>
            <person name="Miller P.J."/>
            <person name="Scott M.A."/>
            <person name="Spackman E."/>
            <person name="Goraichik I."/>
            <person name="Dimitrov K.M."/>
            <person name="Suarez D.L."/>
            <person name="Swayne D.E."/>
        </authorList>
    </citation>
    <scope>NUCLEOTIDE SEQUENCE [LARGE SCALE GENOMIC DNA]</scope>
    <source>
        <strain evidence="1">PRJEB14757</strain>
    </source>
</reference>
<protein>
    <submittedName>
        <fullName evidence="1">Uncharacterized protein</fullName>
    </submittedName>
</protein>
<sequence>MNNWDFLINPCKQREADMTIDSKKMAAISSAVFTYIKTCEEAAYFASGAGAGKAKVIEPPVTGTGNYPNMWGSMGRSDIMQMRTMMQMRTFR</sequence>
<gene>
    <name evidence="1" type="ORF">MTBBW1_400022</name>
</gene>
<name>A0A1W1HGT2_9BACT</name>
<proteinExistence type="predicted"/>